<organism evidence="1 2">
    <name type="scientific">Myroides odoratus</name>
    <name type="common">Flavobacterium odoratum</name>
    <dbReference type="NCBI Taxonomy" id="256"/>
    <lineage>
        <taxon>Bacteria</taxon>
        <taxon>Pseudomonadati</taxon>
        <taxon>Bacteroidota</taxon>
        <taxon>Flavobacteriia</taxon>
        <taxon>Flavobacteriales</taxon>
        <taxon>Flavobacteriaceae</taxon>
        <taxon>Myroides</taxon>
    </lineage>
</organism>
<accession>A0A378RQN5</accession>
<keyword evidence="2" id="KW-1185">Reference proteome</keyword>
<dbReference type="RefSeq" id="WP_115091572.1">
    <property type="nucleotide sequence ID" value="NZ_CP068107.1"/>
</dbReference>
<reference evidence="1 2" key="1">
    <citation type="submission" date="2018-06" db="EMBL/GenBank/DDBJ databases">
        <authorList>
            <consortium name="Pathogen Informatics"/>
            <person name="Doyle S."/>
        </authorList>
    </citation>
    <scope>NUCLEOTIDE SEQUENCE [LARGE SCALE GENOMIC DNA]</scope>
    <source>
        <strain evidence="1 2">NCTC11179</strain>
    </source>
</reference>
<sequence>MKTGRIIVLLSLSLISCKETNKQIVKAEQVKYQEQKKLHWRNLAQYVDPKDETYKEVMKGREEKYQQVMRKISVAGLNAPPAYGFAESDYSLNDINLMNELYYDGLKSRGFQFPSEEVFNMCIKEFYGVDLTQDQSNNPRVRQVGDFLILVPKLYTEEIYKEVPMLVFSYPCIVFDVKRRYYIDNLKISSEELDDYDETYYRFGMSSLDLAYNNYIFYESKAAFAELNPYAVTDFTVIAGNDNLPIDLLKDYQKKVLKEYEKSSEHTRIGWDYRMFDRLFFSRSFDGKLIVKKKMLAAAIELAQENEDYISVPLDYYFIQMTTKYIPNEYAADNGEVENYRTILEPYYTPEERAMIWVYTSLLELNVSPKVSSSIPYTFISLAHQFPELYEVAEAHHFFGEDMTAVLEYLE</sequence>
<proteinExistence type="predicted"/>
<dbReference type="EMBL" id="UGQL01000001">
    <property type="protein sequence ID" value="STZ28669.1"/>
    <property type="molecule type" value="Genomic_DNA"/>
</dbReference>
<protein>
    <submittedName>
        <fullName evidence="1">Uncharacterized protein</fullName>
    </submittedName>
</protein>
<name>A0A378RQN5_MYROD</name>
<dbReference type="AlphaFoldDB" id="A0A378RQN5"/>
<evidence type="ECO:0000313" key="2">
    <source>
        <dbReference type="Proteomes" id="UP000255024"/>
    </source>
</evidence>
<gene>
    <name evidence="1" type="ORF">NCTC11179_02237</name>
</gene>
<evidence type="ECO:0000313" key="1">
    <source>
        <dbReference type="EMBL" id="STZ28669.1"/>
    </source>
</evidence>
<dbReference type="Proteomes" id="UP000255024">
    <property type="component" value="Unassembled WGS sequence"/>
</dbReference>
<dbReference type="PROSITE" id="PS51257">
    <property type="entry name" value="PROKAR_LIPOPROTEIN"/>
    <property type="match status" value="1"/>
</dbReference>